<organism evidence="1 2">
    <name type="scientific">Ricinus communis</name>
    <name type="common">Castor bean</name>
    <dbReference type="NCBI Taxonomy" id="3988"/>
    <lineage>
        <taxon>Eukaryota</taxon>
        <taxon>Viridiplantae</taxon>
        <taxon>Streptophyta</taxon>
        <taxon>Embryophyta</taxon>
        <taxon>Tracheophyta</taxon>
        <taxon>Spermatophyta</taxon>
        <taxon>Magnoliopsida</taxon>
        <taxon>eudicotyledons</taxon>
        <taxon>Gunneridae</taxon>
        <taxon>Pentapetalae</taxon>
        <taxon>rosids</taxon>
        <taxon>fabids</taxon>
        <taxon>Malpighiales</taxon>
        <taxon>Euphorbiaceae</taxon>
        <taxon>Acalyphoideae</taxon>
        <taxon>Acalypheae</taxon>
        <taxon>Ricinus</taxon>
    </lineage>
</organism>
<dbReference type="Proteomes" id="UP000008311">
    <property type="component" value="Unassembled WGS sequence"/>
</dbReference>
<accession>B9S591</accession>
<sequence length="520" mass="59335">MKRKKFTINSGDDSSPIRSAFPRGFHGVRSSKTRLNTAACRETQVIDMRKVDSSLADLHSSHENMEEYGSPCKNADIFSRKRQKLHQLVADISFPEVDELCAKGYDFVSALLSKLLPESNEEKSFELLKMGKLETDIKSRSLPPLKSEMRYKKSHWTPTSNYVELEHGQTLDVDFSSCFLELPEEKELPNPNSQSHHSHRTYLDTTNMELNYDSAFHFHNKKHGSLTSRHLKELAEFHYPIEPLLGGKPCTLLLGWDFDDMTDKSNLSIHCQNAELSLLPILSSSHGEVQKQNLDSGFIASGLGTPSLFPYHPSNLPLLQCSPSVSNRSHTLGERSLEVKDDVLSVLNDFSLSLPLTENHLNLSGYSYCNTACQGGSILFSPQSNLWVMRRLLNDEHRCPGTENCFSTGKDFYLEPECIPVSDFWRNHYSHTCHALEFPQNEGMSSYFLTWDNNEKYLDGLSRRENINHFSEDKVNVHDLSSIYFQMSVDKEKACPLLLGKSQWYDSKAEMYFDDNEVKF</sequence>
<gene>
    <name evidence="1" type="ORF">RCOM_1723420</name>
</gene>
<dbReference type="EMBL" id="EQ973868">
    <property type="protein sequence ID" value="EEF41311.1"/>
    <property type="molecule type" value="Genomic_DNA"/>
</dbReference>
<reference evidence="2" key="1">
    <citation type="journal article" date="2010" name="Nat. Biotechnol.">
        <title>Draft genome sequence of the oilseed species Ricinus communis.</title>
        <authorList>
            <person name="Chan A.P."/>
            <person name="Crabtree J."/>
            <person name="Zhao Q."/>
            <person name="Lorenzi H."/>
            <person name="Orvis J."/>
            <person name="Puiu D."/>
            <person name="Melake-Berhan A."/>
            <person name="Jones K.M."/>
            <person name="Redman J."/>
            <person name="Chen G."/>
            <person name="Cahoon E.B."/>
            <person name="Gedil M."/>
            <person name="Stanke M."/>
            <person name="Haas B.J."/>
            <person name="Wortman J.R."/>
            <person name="Fraser-Liggett C.M."/>
            <person name="Ravel J."/>
            <person name="Rabinowicz P.D."/>
        </authorList>
    </citation>
    <scope>NUCLEOTIDE SEQUENCE [LARGE SCALE GENOMIC DNA]</scope>
    <source>
        <strain evidence="2">cv. Hale</strain>
    </source>
</reference>
<keyword evidence="2" id="KW-1185">Reference proteome</keyword>
<dbReference type="InParanoid" id="B9S591"/>
<proteinExistence type="predicted"/>
<evidence type="ECO:0000313" key="2">
    <source>
        <dbReference type="Proteomes" id="UP000008311"/>
    </source>
</evidence>
<dbReference type="eggNOG" id="ENOG502S3E5">
    <property type="taxonomic scope" value="Eukaryota"/>
</dbReference>
<evidence type="ECO:0000313" key="1">
    <source>
        <dbReference type="EMBL" id="EEF41311.1"/>
    </source>
</evidence>
<name>B9S591_RICCO</name>
<dbReference type="AlphaFoldDB" id="B9S591"/>
<protein>
    <submittedName>
        <fullName evidence="1">Uncharacterized protein</fullName>
    </submittedName>
</protein>